<keyword evidence="1" id="KW-0175">Coiled coil</keyword>
<dbReference type="AlphaFoldDB" id="A0AAP0D7K0"/>
<dbReference type="PANTHER" id="PTHR34835">
    <property type="entry name" value="OS07G0283600 PROTEIN-RELATED"/>
    <property type="match status" value="1"/>
</dbReference>
<name>A0AAP0D7K0_9ASTR</name>
<feature type="region of interest" description="Disordered" evidence="2">
    <location>
        <begin position="88"/>
        <end position="134"/>
    </location>
</feature>
<dbReference type="Proteomes" id="UP001408789">
    <property type="component" value="Unassembled WGS sequence"/>
</dbReference>
<accession>A0AAP0D7K0</accession>
<gene>
    <name evidence="3" type="ORF">SSX86_011811</name>
</gene>
<keyword evidence="4" id="KW-1185">Reference proteome</keyword>
<evidence type="ECO:0000256" key="2">
    <source>
        <dbReference type="SAM" id="MobiDB-lite"/>
    </source>
</evidence>
<reference evidence="3 4" key="1">
    <citation type="submission" date="2024-04" db="EMBL/GenBank/DDBJ databases">
        <title>The reference genome of an endangered Asteraceae, Deinandra increscens subsp. villosa, native to the Central Coast of California.</title>
        <authorList>
            <person name="Guilliams M."/>
            <person name="Hasenstab-Lehman K."/>
            <person name="Meyer R."/>
            <person name="Mcevoy S."/>
        </authorList>
    </citation>
    <scope>NUCLEOTIDE SEQUENCE [LARGE SCALE GENOMIC DNA]</scope>
    <source>
        <tissue evidence="3">Leaf</tissue>
    </source>
</reference>
<feature type="compositionally biased region" description="Acidic residues" evidence="2">
    <location>
        <begin position="105"/>
        <end position="114"/>
    </location>
</feature>
<feature type="region of interest" description="Disordered" evidence="2">
    <location>
        <begin position="1"/>
        <end position="20"/>
    </location>
</feature>
<proteinExistence type="predicted"/>
<evidence type="ECO:0000256" key="1">
    <source>
        <dbReference type="SAM" id="Coils"/>
    </source>
</evidence>
<dbReference type="PANTHER" id="PTHR34835:SF90">
    <property type="entry name" value="AMINOTRANSFERASE-LIKE PLANT MOBILE DOMAIN-CONTAINING PROTEIN"/>
    <property type="match status" value="1"/>
</dbReference>
<protein>
    <submittedName>
        <fullName evidence="3">Uncharacterized protein</fullName>
    </submittedName>
</protein>
<organism evidence="3 4">
    <name type="scientific">Deinandra increscens subsp. villosa</name>
    <dbReference type="NCBI Taxonomy" id="3103831"/>
    <lineage>
        <taxon>Eukaryota</taxon>
        <taxon>Viridiplantae</taxon>
        <taxon>Streptophyta</taxon>
        <taxon>Embryophyta</taxon>
        <taxon>Tracheophyta</taxon>
        <taxon>Spermatophyta</taxon>
        <taxon>Magnoliopsida</taxon>
        <taxon>eudicotyledons</taxon>
        <taxon>Gunneridae</taxon>
        <taxon>Pentapetalae</taxon>
        <taxon>asterids</taxon>
        <taxon>campanulids</taxon>
        <taxon>Asterales</taxon>
        <taxon>Asteraceae</taxon>
        <taxon>Asteroideae</taxon>
        <taxon>Heliantheae alliance</taxon>
        <taxon>Madieae</taxon>
        <taxon>Madiinae</taxon>
        <taxon>Deinandra</taxon>
    </lineage>
</organism>
<evidence type="ECO:0000313" key="4">
    <source>
        <dbReference type="Proteomes" id="UP001408789"/>
    </source>
</evidence>
<sequence>MADAPSNKKPSNLAGEEGEKAMSSGSEKVCEQCEQNDKKLLFLCKICGSNNFCEVCVTEPKWACPVCCNPKLEQASNDDLRDQFAEMPDIFNGDDTNHSNGWLYESEDDGENPTDTDHQDATPDKDERNDVGLWKGNDVGEVAKEMLQAVENRYPETFQGVQIRPKPYWLSILKELHVFLKSFLETSGGALGEDQVTSLEGDLNEFERFGFNLSWARKKLDMVKNLKFGNHPLKMELLKAEARLEKARLDYESATNARNKMAHEMAQKLRGEYEDVLNGTLGHGMLADNLGFVQLRVKQEKKSSSIMIYKHILSSKKLKKFRSLAHRNSPKNFYNAMKCLSMVQKRKIADIGFGSLLEFNCSFIPSKLGFFIVDKFDPESMKLKLKNGEIQITPELINKIFGIPNGGTPLLTLSSKDSTKDCYVKWHSQFAKELKPSDIVQKIHESEDGDMVFILNFIILFLNSIIECIHSRTCKVDLLERFDEDVDIKSIDWCGYIYDCLKKCKLGWNRDKINSYFIGPITVLMLIYLDQTLFTPMETPINGRAITFWSGNMMKERELLEIESGGFGHCEIRTLSVTQEQSVSEFEGMNIDKEQQNASDIPSFEKDVENVDVVNMQNVEVVTHQNVRRPRRMKRRSWTKKLK</sequence>
<feature type="coiled-coil region" evidence="1">
    <location>
        <begin position="237"/>
        <end position="264"/>
    </location>
</feature>
<evidence type="ECO:0000313" key="3">
    <source>
        <dbReference type="EMBL" id="KAK9067700.1"/>
    </source>
</evidence>
<comment type="caution">
    <text evidence="3">The sequence shown here is derived from an EMBL/GenBank/DDBJ whole genome shotgun (WGS) entry which is preliminary data.</text>
</comment>
<feature type="compositionally biased region" description="Basic and acidic residues" evidence="2">
    <location>
        <begin position="115"/>
        <end position="130"/>
    </location>
</feature>
<dbReference type="EMBL" id="JBCNJP010000014">
    <property type="protein sequence ID" value="KAK9067700.1"/>
    <property type="molecule type" value="Genomic_DNA"/>
</dbReference>